<reference evidence="1" key="1">
    <citation type="submission" date="2022-08" db="UniProtKB">
        <authorList>
            <consortium name="EnsemblMetazoa"/>
        </authorList>
    </citation>
    <scope>IDENTIFICATION</scope>
    <source>
        <strain evidence="1">EBRO</strain>
    </source>
</reference>
<proteinExistence type="predicted"/>
<accession>A0A182JKN7</accession>
<name>A0A182JKN7_ANOAO</name>
<evidence type="ECO:0000313" key="1">
    <source>
        <dbReference type="EnsemblMetazoa" id="AATE019859-PA.1"/>
    </source>
</evidence>
<protein>
    <submittedName>
        <fullName evidence="1">Uncharacterized protein</fullName>
    </submittedName>
</protein>
<dbReference type="VEuPathDB" id="VectorBase:AATE019859"/>
<dbReference type="EnsemblMetazoa" id="AATE019859-RA">
    <property type="protein sequence ID" value="AATE019859-PA.1"/>
    <property type="gene ID" value="AATE019859"/>
</dbReference>
<sequence>MDFRRWRSTLLVVGALDVVCSRDCFFVCCCCSSSSSRKESLFRFRSAGCRCCCCSGTDWIELVERLLLPDTSDDEKRSESVSCSGAGDVDGESDLLARRLAGTLCHQLHASEDRKTFAAGGHRRRQNGKAAGSQDRLRRLLVALQCDRRHHELPPNGERVVRLNDSRILHRHVPGVRVWRRHRRTLLHCTLQIVFEQAGKIDSARGTGDCPLATRSVTVDFLGLRCCLKAAPMSALGFAVAVGCASRWHNGPLKLSCILLEELRLAHVVPVYNVPPPLGPFERFRRLHDGRLHVPVNVPIAHAERRVEDKVRRGDRVHQRDRVPLDRGQKIEDSLLQEPHRAGLGGEVSTLVEDPDVAQNRTGPVERTETLEYLPFRARLKTGLAADDSACTSIPTPPIFSPPSIFSCMSPYALANQRLNTRITKLLARWGNRRNCCDWYSSTGHSSSLSSGPNCFRLAEYRSAMVIAFVRYTFAIPQMPTRPPERAPRDAPKRLLASLNGDTNSPASFTSPVRERRFSRGMRYWRNITNPLSTPCRPAFGPRSPTVTPGKACRVEESRTGTTNAFNP</sequence>
<dbReference type="AlphaFoldDB" id="A0A182JKN7"/>
<organism evidence="1">
    <name type="scientific">Anopheles atroparvus</name>
    <name type="common">European mosquito</name>
    <dbReference type="NCBI Taxonomy" id="41427"/>
    <lineage>
        <taxon>Eukaryota</taxon>
        <taxon>Metazoa</taxon>
        <taxon>Ecdysozoa</taxon>
        <taxon>Arthropoda</taxon>
        <taxon>Hexapoda</taxon>
        <taxon>Insecta</taxon>
        <taxon>Pterygota</taxon>
        <taxon>Neoptera</taxon>
        <taxon>Endopterygota</taxon>
        <taxon>Diptera</taxon>
        <taxon>Nematocera</taxon>
        <taxon>Culicoidea</taxon>
        <taxon>Culicidae</taxon>
        <taxon>Anophelinae</taxon>
        <taxon>Anopheles</taxon>
    </lineage>
</organism>